<evidence type="ECO:0000313" key="9">
    <source>
        <dbReference type="EMBL" id="HIV04135.1"/>
    </source>
</evidence>
<evidence type="ECO:0000256" key="2">
    <source>
        <dbReference type="ARBA" id="ARBA00005811"/>
    </source>
</evidence>
<feature type="transmembrane region" description="Helical" evidence="8">
    <location>
        <begin position="21"/>
        <end position="40"/>
    </location>
</feature>
<keyword evidence="4 7" id="KW-0812">Transmembrane</keyword>
<gene>
    <name evidence="9" type="ORF">IAC75_03160</name>
</gene>
<dbReference type="GO" id="GO:0005886">
    <property type="term" value="C:plasma membrane"/>
    <property type="evidence" value="ECO:0007669"/>
    <property type="project" value="UniProtKB-SubCell"/>
</dbReference>
<organism evidence="9 10">
    <name type="scientific">Candidatus Spyradosoma merdigallinarum</name>
    <dbReference type="NCBI Taxonomy" id="2840950"/>
    <lineage>
        <taxon>Bacteria</taxon>
        <taxon>Pseudomonadati</taxon>
        <taxon>Verrucomicrobiota</taxon>
        <taxon>Opitutia</taxon>
        <taxon>Opitutia incertae sedis</taxon>
        <taxon>Candidatus Spyradosoma</taxon>
    </lineage>
</organism>
<evidence type="ECO:0000256" key="6">
    <source>
        <dbReference type="ARBA" id="ARBA00023136"/>
    </source>
</evidence>
<evidence type="ECO:0000256" key="3">
    <source>
        <dbReference type="ARBA" id="ARBA00022475"/>
    </source>
</evidence>
<keyword evidence="3" id="KW-1003">Cell membrane</keyword>
<dbReference type="Proteomes" id="UP000886812">
    <property type="component" value="Unassembled WGS sequence"/>
</dbReference>
<keyword evidence="7" id="KW-0813">Transport</keyword>
<comment type="subcellular location">
    <subcellularLocation>
        <location evidence="1">Cell membrane</location>
        <topology evidence="1">Single-pass membrane protein</topology>
    </subcellularLocation>
    <subcellularLocation>
        <location evidence="7">Cell membrane</location>
        <topology evidence="7">Single-pass type II membrane protein</topology>
    </subcellularLocation>
</comment>
<evidence type="ECO:0000256" key="7">
    <source>
        <dbReference type="RuleBase" id="RU003879"/>
    </source>
</evidence>
<dbReference type="GO" id="GO:0022857">
    <property type="term" value="F:transmembrane transporter activity"/>
    <property type="evidence" value="ECO:0007669"/>
    <property type="project" value="InterPro"/>
</dbReference>
<dbReference type="PANTHER" id="PTHR30558:SF7">
    <property type="entry name" value="TOL-PAL SYSTEM PROTEIN TOLR"/>
    <property type="match status" value="1"/>
</dbReference>
<accession>A0A9D1T108</accession>
<proteinExistence type="inferred from homology"/>
<dbReference type="AlphaFoldDB" id="A0A9D1T108"/>
<evidence type="ECO:0000256" key="1">
    <source>
        <dbReference type="ARBA" id="ARBA00004162"/>
    </source>
</evidence>
<keyword evidence="7" id="KW-0653">Protein transport</keyword>
<evidence type="ECO:0000256" key="8">
    <source>
        <dbReference type="SAM" id="Phobius"/>
    </source>
</evidence>
<keyword evidence="6 8" id="KW-0472">Membrane</keyword>
<sequence>MARNFSRRHKMTPMAEINVTPLLDLCFCLLIIFMIATPVLEQTTRIELPVASSAAGAPASTEQQYRYVALDRHGAYFLDDDAVSADRLRAAFAEIAALPAESQPIVRIRADGQLAYQKVIDVFDMAKKQGLSKVAIDTEVDQAAGAAR</sequence>
<keyword evidence="5 8" id="KW-1133">Transmembrane helix</keyword>
<reference evidence="9" key="2">
    <citation type="journal article" date="2021" name="PeerJ">
        <title>Extensive microbial diversity within the chicken gut microbiome revealed by metagenomics and culture.</title>
        <authorList>
            <person name="Gilroy R."/>
            <person name="Ravi A."/>
            <person name="Getino M."/>
            <person name="Pursley I."/>
            <person name="Horton D.L."/>
            <person name="Alikhan N.F."/>
            <person name="Baker D."/>
            <person name="Gharbi K."/>
            <person name="Hall N."/>
            <person name="Watson M."/>
            <person name="Adriaenssens E.M."/>
            <person name="Foster-Nyarko E."/>
            <person name="Jarju S."/>
            <person name="Secka A."/>
            <person name="Antonio M."/>
            <person name="Oren A."/>
            <person name="Chaudhuri R.R."/>
            <person name="La Ragione R."/>
            <person name="Hildebrand F."/>
            <person name="Pallen M.J."/>
        </authorList>
    </citation>
    <scope>NUCLEOTIDE SEQUENCE</scope>
    <source>
        <strain evidence="9">10669</strain>
    </source>
</reference>
<comment type="caution">
    <text evidence="9">The sequence shown here is derived from an EMBL/GenBank/DDBJ whole genome shotgun (WGS) entry which is preliminary data.</text>
</comment>
<dbReference type="EMBL" id="DVOG01000081">
    <property type="protein sequence ID" value="HIV04135.1"/>
    <property type="molecule type" value="Genomic_DNA"/>
</dbReference>
<protein>
    <submittedName>
        <fullName evidence="9">Biopolymer transporter ExbD</fullName>
    </submittedName>
</protein>
<dbReference type="InterPro" id="IPR003400">
    <property type="entry name" value="ExbD"/>
</dbReference>
<evidence type="ECO:0000256" key="4">
    <source>
        <dbReference type="ARBA" id="ARBA00022692"/>
    </source>
</evidence>
<reference evidence="9" key="1">
    <citation type="submission" date="2020-10" db="EMBL/GenBank/DDBJ databases">
        <authorList>
            <person name="Gilroy R."/>
        </authorList>
    </citation>
    <scope>NUCLEOTIDE SEQUENCE</scope>
    <source>
        <strain evidence="9">10669</strain>
    </source>
</reference>
<dbReference type="PANTHER" id="PTHR30558">
    <property type="entry name" value="EXBD MEMBRANE COMPONENT OF PMF-DRIVEN MACROMOLECULE IMPORT SYSTEM"/>
    <property type="match status" value="1"/>
</dbReference>
<evidence type="ECO:0000256" key="5">
    <source>
        <dbReference type="ARBA" id="ARBA00022989"/>
    </source>
</evidence>
<dbReference type="GO" id="GO:0015031">
    <property type="term" value="P:protein transport"/>
    <property type="evidence" value="ECO:0007669"/>
    <property type="project" value="UniProtKB-KW"/>
</dbReference>
<evidence type="ECO:0000313" key="10">
    <source>
        <dbReference type="Proteomes" id="UP000886812"/>
    </source>
</evidence>
<name>A0A9D1T108_9BACT</name>
<comment type="similarity">
    <text evidence="2 7">Belongs to the ExbD/TolR family.</text>
</comment>
<dbReference type="Pfam" id="PF02472">
    <property type="entry name" value="ExbD"/>
    <property type="match status" value="1"/>
</dbReference>
<dbReference type="Gene3D" id="3.30.420.270">
    <property type="match status" value="1"/>
</dbReference>